<dbReference type="PANTHER" id="PTHR45689">
    <property type="entry name" value="I[[H]] CHANNEL, ISOFORM E"/>
    <property type="match status" value="1"/>
</dbReference>
<feature type="transmembrane region" description="Helical" evidence="1">
    <location>
        <begin position="92"/>
        <end position="113"/>
    </location>
</feature>
<reference evidence="3 4" key="1">
    <citation type="journal article" date="2018" name="Elife">
        <title>Firefly genomes illuminate parallel origins of bioluminescence in beetles.</title>
        <authorList>
            <person name="Fallon T.R."/>
            <person name="Lower S.E."/>
            <person name="Chang C.H."/>
            <person name="Bessho-Uehara M."/>
            <person name="Martin G.J."/>
            <person name="Bewick A.J."/>
            <person name="Behringer M."/>
            <person name="Debat H.J."/>
            <person name="Wong I."/>
            <person name="Day J.C."/>
            <person name="Suvorov A."/>
            <person name="Silva C.J."/>
            <person name="Stanger-Hall K.F."/>
            <person name="Hall D.W."/>
            <person name="Schmitz R.J."/>
            <person name="Nelson D.R."/>
            <person name="Lewis S.M."/>
            <person name="Shigenobu S."/>
            <person name="Bybee S.M."/>
            <person name="Larracuente A.M."/>
            <person name="Oba Y."/>
            <person name="Weng J.K."/>
        </authorList>
    </citation>
    <scope>NUCLEOTIDE SEQUENCE [LARGE SCALE GENOMIC DNA]</scope>
    <source>
        <strain evidence="3">1611_PpyrPB1</strain>
        <tissue evidence="3">Whole body</tissue>
    </source>
</reference>
<dbReference type="SUPFAM" id="SSF81324">
    <property type="entry name" value="Voltage-gated potassium channels"/>
    <property type="match status" value="1"/>
</dbReference>
<keyword evidence="1" id="KW-1133">Transmembrane helix</keyword>
<dbReference type="SUPFAM" id="SSF51206">
    <property type="entry name" value="cAMP-binding domain-like"/>
    <property type="match status" value="1"/>
</dbReference>
<evidence type="ECO:0000313" key="4">
    <source>
        <dbReference type="Proteomes" id="UP000327044"/>
    </source>
</evidence>
<feature type="domain" description="Cyclic nucleotide-binding" evidence="2">
    <location>
        <begin position="415"/>
        <end position="532"/>
    </location>
</feature>
<dbReference type="Pfam" id="PF00027">
    <property type="entry name" value="cNMP_binding"/>
    <property type="match status" value="1"/>
</dbReference>
<comment type="caution">
    <text evidence="3">The sequence shown here is derived from an EMBL/GenBank/DDBJ whole genome shotgun (WGS) entry which is preliminary data.</text>
</comment>
<dbReference type="InterPro" id="IPR018490">
    <property type="entry name" value="cNMP-bd_dom_sf"/>
</dbReference>
<dbReference type="Gene3D" id="1.10.287.70">
    <property type="match status" value="1"/>
</dbReference>
<dbReference type="CDD" id="cd00038">
    <property type="entry name" value="CAP_ED"/>
    <property type="match status" value="1"/>
</dbReference>
<dbReference type="AlphaFoldDB" id="A0A5N4AQ06"/>
<dbReference type="InterPro" id="IPR000595">
    <property type="entry name" value="cNMP-bd_dom"/>
</dbReference>
<accession>A0A5N4AQ06</accession>
<dbReference type="InterPro" id="IPR051413">
    <property type="entry name" value="K/Na_HCN_channel"/>
</dbReference>
<dbReference type="EMBL" id="VVIM01000005">
    <property type="protein sequence ID" value="KAB0799376.1"/>
    <property type="molecule type" value="Genomic_DNA"/>
</dbReference>
<feature type="transmembrane region" description="Helical" evidence="1">
    <location>
        <begin position="164"/>
        <end position="183"/>
    </location>
</feature>
<dbReference type="InParanoid" id="A0A5N4AQ06"/>
<dbReference type="Gene3D" id="2.60.120.10">
    <property type="entry name" value="Jelly Rolls"/>
    <property type="match status" value="1"/>
</dbReference>
<gene>
    <name evidence="3" type="ORF">PPYR_07256</name>
</gene>
<feature type="transmembrane region" description="Helical" evidence="1">
    <location>
        <begin position="133"/>
        <end position="152"/>
    </location>
</feature>
<evidence type="ECO:0000259" key="2">
    <source>
        <dbReference type="PROSITE" id="PS50042"/>
    </source>
</evidence>
<proteinExistence type="predicted"/>
<sequence length="553" mass="64823">MTTIYDEQNKLFVKYDHECQMERQSDEVAEVISGNSLLARVRRRLLRFRMVSENSKLSNWYLRSQRAIVNEKHRHLNTYHYMLHPFSNARQCWEMMMCPVFLILLLVVPLDVALFRSPHENFVVDIPFKHLRIFLDACCIMDIIVNFFTGYFNKQLKKAELDPFKVAINYCSSIFIYDLLSTIPTHLELFMDVDLYGNAHVILQLLSLLKLLRFITFVKYCNVFLKNFEIDYAIYKLAMVLIITVLYFHLVTCCLMLWHIYTCGLLYKPLQGSEMLSWNKSNIYYHTHFYNSLLIIKSAGFKDIRGGPITGLPILVGVWIISRILLIYVIGTIMQVFKAGTSPRHKYLEIERQLKQYMGHRQLPDSMQRRILKYYEFRFQKMYFRESEILPTISGPLRQAIVMHNCQKLVESVAFFKNVPFPLLTRIVHCLRSEIFLPNDAIVRATTAGNSMYFIKSGTVAVFTASGREICHLEDGDHFGEIALVMSDELRVASVLAVDTCELYKLDRKEFVRAVHPYPDLLDVIQHTAMDRLEKTAILDERDRREIASKRLY</sequence>
<keyword evidence="4" id="KW-1185">Reference proteome</keyword>
<organism evidence="3 4">
    <name type="scientific">Photinus pyralis</name>
    <name type="common">Common eastern firefly</name>
    <name type="synonym">Lampyris pyralis</name>
    <dbReference type="NCBI Taxonomy" id="7054"/>
    <lineage>
        <taxon>Eukaryota</taxon>
        <taxon>Metazoa</taxon>
        <taxon>Ecdysozoa</taxon>
        <taxon>Arthropoda</taxon>
        <taxon>Hexapoda</taxon>
        <taxon>Insecta</taxon>
        <taxon>Pterygota</taxon>
        <taxon>Neoptera</taxon>
        <taxon>Endopterygota</taxon>
        <taxon>Coleoptera</taxon>
        <taxon>Polyphaga</taxon>
        <taxon>Elateriformia</taxon>
        <taxon>Elateroidea</taxon>
        <taxon>Lampyridae</taxon>
        <taxon>Lampyrinae</taxon>
        <taxon>Photinus</taxon>
    </lineage>
</organism>
<dbReference type="GO" id="GO:0098855">
    <property type="term" value="C:HCN channel complex"/>
    <property type="evidence" value="ECO:0007669"/>
    <property type="project" value="TreeGrafter"/>
</dbReference>
<feature type="transmembrane region" description="Helical" evidence="1">
    <location>
        <begin position="237"/>
        <end position="261"/>
    </location>
</feature>
<protein>
    <recommendedName>
        <fullName evidence="2">Cyclic nucleotide-binding domain-containing protein</fullName>
    </recommendedName>
</protein>
<dbReference type="PANTHER" id="PTHR45689:SF14">
    <property type="entry name" value="CYCLIC NUCLEOTIDE-GATED CATION CHANNEL SUBUNIT A-LIKE PROTEIN"/>
    <property type="match status" value="1"/>
</dbReference>
<dbReference type="OrthoDB" id="2021138at2759"/>
<feature type="transmembrane region" description="Helical" evidence="1">
    <location>
        <begin position="195"/>
        <end position="216"/>
    </location>
</feature>
<evidence type="ECO:0000256" key="1">
    <source>
        <dbReference type="SAM" id="Phobius"/>
    </source>
</evidence>
<feature type="transmembrane region" description="Helical" evidence="1">
    <location>
        <begin position="314"/>
        <end position="337"/>
    </location>
</feature>
<dbReference type="GO" id="GO:0035725">
    <property type="term" value="P:sodium ion transmembrane transport"/>
    <property type="evidence" value="ECO:0007669"/>
    <property type="project" value="TreeGrafter"/>
</dbReference>
<dbReference type="SMART" id="SM00100">
    <property type="entry name" value="cNMP"/>
    <property type="match status" value="1"/>
</dbReference>
<dbReference type="GO" id="GO:0005249">
    <property type="term" value="F:voltage-gated potassium channel activity"/>
    <property type="evidence" value="ECO:0007669"/>
    <property type="project" value="TreeGrafter"/>
</dbReference>
<evidence type="ECO:0000313" key="3">
    <source>
        <dbReference type="EMBL" id="KAB0799376.1"/>
    </source>
</evidence>
<dbReference type="Gene3D" id="1.10.287.630">
    <property type="entry name" value="Helix hairpin bin"/>
    <property type="match status" value="1"/>
</dbReference>
<dbReference type="PROSITE" id="PS50042">
    <property type="entry name" value="CNMP_BINDING_3"/>
    <property type="match status" value="1"/>
</dbReference>
<keyword evidence="1" id="KW-0472">Membrane</keyword>
<dbReference type="InterPro" id="IPR014710">
    <property type="entry name" value="RmlC-like_jellyroll"/>
</dbReference>
<keyword evidence="1" id="KW-0812">Transmembrane</keyword>
<name>A0A5N4AQ06_PHOPY</name>
<dbReference type="GO" id="GO:0003254">
    <property type="term" value="P:regulation of membrane depolarization"/>
    <property type="evidence" value="ECO:0007669"/>
    <property type="project" value="TreeGrafter"/>
</dbReference>
<dbReference type="Proteomes" id="UP000327044">
    <property type="component" value="Unassembled WGS sequence"/>
</dbReference>